<evidence type="ECO:0000259" key="18">
    <source>
        <dbReference type="Pfam" id="PF02932"/>
    </source>
</evidence>
<evidence type="ECO:0000256" key="3">
    <source>
        <dbReference type="ARBA" id="ARBA00022692"/>
    </source>
</evidence>
<evidence type="ECO:0000256" key="1">
    <source>
        <dbReference type="ARBA" id="ARBA00022448"/>
    </source>
</evidence>
<keyword evidence="5 15" id="KW-1133">Transmembrane helix</keyword>
<dbReference type="SUPFAM" id="SSF90112">
    <property type="entry name" value="Neurotransmitter-gated ion-channel transmembrane pore"/>
    <property type="match status" value="1"/>
</dbReference>
<keyword evidence="20" id="KW-1185">Reference proteome</keyword>
<dbReference type="GO" id="GO:0045211">
    <property type="term" value="C:postsynaptic membrane"/>
    <property type="evidence" value="ECO:0007669"/>
    <property type="project" value="InterPro"/>
</dbReference>
<evidence type="ECO:0000256" key="16">
    <source>
        <dbReference type="SAM" id="MobiDB-lite"/>
    </source>
</evidence>
<sequence>MLKQRGGDNSSVCVCLASAAANCGIWSVCLSAHGHYAQKLFKDLFSNYTNALRPVEDTDNIINVTLQITLSQIIDMDERNQILTTYLWIRQVWMDAYLTWKKEDYDGLDTIRIPSSYVWRPDIVLYNSADDEFSSSMETNVVLRNDGQVMWDQPAITKSSCSVDVAFFPFDLQQCHLTFGSWTHNGNQMDLFNALDSADLADFVPNVEWEVLGMPAKKNIILYGCCSDPYPDITFTLTLKRRASFYIFNLLIPCMMISFLAPLGFYLPADSGEKVSLGVTVLLALTVFQLLVAESMPPSESVPLIGKYYIATMMMVTASTSLTIFIMNIHHCGSEARPVPEWAERFILNYLARICFVYEVGENCLGSSKKQRLSQEESEARSATGSSPKGEEVAQQTALKEDLFVIIDHSEEGGAPGELTEEDKKSTRGGQAGGKRPEILVKTQCVCQHQGLRRNVEFIANSYQDQRAAQLRIGEWRKVAKVMDRFFMWLFFIIRFFLSWLVITKL</sequence>
<dbReference type="PANTHER" id="PTHR18945">
    <property type="entry name" value="NEUROTRANSMITTER GATED ION CHANNEL"/>
    <property type="match status" value="1"/>
</dbReference>
<feature type="domain" description="Neurotransmitter-gated ion-channel ligand-binding" evidence="17">
    <location>
        <begin position="38"/>
        <end position="242"/>
    </location>
</feature>
<dbReference type="AlphaFoldDB" id="A0A6G1QTA1"/>
<evidence type="ECO:0000256" key="14">
    <source>
        <dbReference type="ARBA" id="ARBA00034099"/>
    </source>
</evidence>
<keyword evidence="1 15" id="KW-0813">Transport</keyword>
<protein>
    <submittedName>
        <fullName evidence="19">Neuronal acetylcholine receptor subunit alpha-10</fullName>
    </submittedName>
</protein>
<keyword evidence="4" id="KW-0732">Signal</keyword>
<dbReference type="FunFam" id="2.70.170.10:FF:000010">
    <property type="entry name" value="neuronal acetylcholine receptor subunit alpha-9"/>
    <property type="match status" value="1"/>
</dbReference>
<name>A0A6G1QTA1_CHAAH</name>
<evidence type="ECO:0000256" key="4">
    <source>
        <dbReference type="ARBA" id="ARBA00022729"/>
    </source>
</evidence>
<evidence type="ECO:0000256" key="13">
    <source>
        <dbReference type="ARBA" id="ARBA00023303"/>
    </source>
</evidence>
<dbReference type="Proteomes" id="UP000503349">
    <property type="component" value="Chromosome 22"/>
</dbReference>
<dbReference type="Pfam" id="PF02931">
    <property type="entry name" value="Neur_chan_LBD"/>
    <property type="match status" value="1"/>
</dbReference>
<evidence type="ECO:0000259" key="17">
    <source>
        <dbReference type="Pfam" id="PF02931"/>
    </source>
</evidence>
<keyword evidence="8 15" id="KW-0472">Membrane</keyword>
<dbReference type="CDD" id="cd19051">
    <property type="entry name" value="LGIC_TM_cation"/>
    <property type="match status" value="1"/>
</dbReference>
<evidence type="ECO:0000256" key="2">
    <source>
        <dbReference type="ARBA" id="ARBA00022475"/>
    </source>
</evidence>
<dbReference type="InterPro" id="IPR018000">
    <property type="entry name" value="Neurotransmitter_ion_chnl_CS"/>
</dbReference>
<proteinExistence type="inferred from homology"/>
<keyword evidence="2" id="KW-1003">Cell membrane</keyword>
<feature type="region of interest" description="Disordered" evidence="16">
    <location>
        <begin position="412"/>
        <end position="434"/>
    </location>
</feature>
<dbReference type="InterPro" id="IPR006029">
    <property type="entry name" value="Neurotrans-gated_channel_TM"/>
</dbReference>
<dbReference type="NCBIfam" id="TIGR00860">
    <property type="entry name" value="LIC"/>
    <property type="match status" value="1"/>
</dbReference>
<keyword evidence="11" id="KW-0325">Glycoprotein</keyword>
<reference evidence="20" key="2">
    <citation type="submission" date="2019-02" db="EMBL/GenBank/DDBJ databases">
        <title>Opniocepnalus argus Var Kimnra genome.</title>
        <authorList>
            <person name="Zhou C."/>
            <person name="Xiao S."/>
        </authorList>
    </citation>
    <scope>NUCLEOTIDE SEQUENCE [LARGE SCALE GENOMIC DNA]</scope>
</reference>
<keyword evidence="6" id="KW-0770">Synapse</keyword>
<accession>A0A6G1QTA1</accession>
<keyword evidence="12" id="KW-1071">Ligand-gated ion channel</keyword>
<dbReference type="InterPro" id="IPR006201">
    <property type="entry name" value="Neur_channel"/>
</dbReference>
<dbReference type="InterPro" id="IPR036719">
    <property type="entry name" value="Neuro-gated_channel_TM_sf"/>
</dbReference>
<dbReference type="GO" id="GO:0022848">
    <property type="term" value="F:acetylcholine-gated monoatomic cation-selective channel activity"/>
    <property type="evidence" value="ECO:0007669"/>
    <property type="project" value="InterPro"/>
</dbReference>
<dbReference type="Gene3D" id="2.70.170.10">
    <property type="entry name" value="Neurotransmitter-gated ion-channel ligand-binding domain"/>
    <property type="match status" value="1"/>
</dbReference>
<dbReference type="PRINTS" id="PR00254">
    <property type="entry name" value="NICOTINICR"/>
</dbReference>
<evidence type="ECO:0000313" key="19">
    <source>
        <dbReference type="EMBL" id="KAF3705448.1"/>
    </source>
</evidence>
<evidence type="ECO:0000256" key="9">
    <source>
        <dbReference type="ARBA" id="ARBA00023157"/>
    </source>
</evidence>
<dbReference type="PRINTS" id="PR00252">
    <property type="entry name" value="NRIONCHANNEL"/>
</dbReference>
<evidence type="ECO:0000313" key="20">
    <source>
        <dbReference type="Proteomes" id="UP000503349"/>
    </source>
</evidence>
<dbReference type="GO" id="GO:0004888">
    <property type="term" value="F:transmembrane signaling receptor activity"/>
    <property type="evidence" value="ECO:0007669"/>
    <property type="project" value="InterPro"/>
</dbReference>
<feature type="domain" description="Neurotransmitter-gated ion-channel transmembrane" evidence="18">
    <location>
        <begin position="250"/>
        <end position="497"/>
    </location>
</feature>
<dbReference type="InterPro" id="IPR006202">
    <property type="entry name" value="Neur_chan_lig-bd"/>
</dbReference>
<feature type="region of interest" description="Disordered" evidence="16">
    <location>
        <begin position="369"/>
        <end position="392"/>
    </location>
</feature>
<keyword evidence="3 15" id="KW-0812">Transmembrane</keyword>
<evidence type="ECO:0000256" key="15">
    <source>
        <dbReference type="RuleBase" id="RU000687"/>
    </source>
</evidence>
<dbReference type="InterPro" id="IPR038050">
    <property type="entry name" value="Neuro_actylchol_rec"/>
</dbReference>
<evidence type="ECO:0000256" key="10">
    <source>
        <dbReference type="ARBA" id="ARBA00023170"/>
    </source>
</evidence>
<reference evidence="19 20" key="1">
    <citation type="submission" date="2019-02" db="EMBL/GenBank/DDBJ databases">
        <title>Opniocepnalus argus genome.</title>
        <authorList>
            <person name="Zhou C."/>
            <person name="Xiao S."/>
        </authorList>
    </citation>
    <scope>NUCLEOTIDE SEQUENCE [LARGE SCALE GENOMIC DNA]</scope>
    <source>
        <strain evidence="19">OARG1902GOOAL</strain>
        <tissue evidence="19">Muscle</tissue>
    </source>
</reference>
<feature type="transmembrane region" description="Helical" evidence="15">
    <location>
        <begin position="308"/>
        <end position="327"/>
    </location>
</feature>
<feature type="transmembrane region" description="Helical" evidence="15">
    <location>
        <begin position="245"/>
        <end position="269"/>
    </location>
</feature>
<comment type="subcellular location">
    <subcellularLocation>
        <location evidence="14">Synaptic cell membrane</location>
        <topology evidence="14">Multi-pass membrane protein</topology>
    </subcellularLocation>
</comment>
<organism evidence="19 20">
    <name type="scientific">Channa argus</name>
    <name type="common">Northern snakehead</name>
    <name type="synonym">Ophicephalus argus</name>
    <dbReference type="NCBI Taxonomy" id="215402"/>
    <lineage>
        <taxon>Eukaryota</taxon>
        <taxon>Metazoa</taxon>
        <taxon>Chordata</taxon>
        <taxon>Craniata</taxon>
        <taxon>Vertebrata</taxon>
        <taxon>Euteleostomi</taxon>
        <taxon>Actinopterygii</taxon>
        <taxon>Neopterygii</taxon>
        <taxon>Teleostei</taxon>
        <taxon>Neoteleostei</taxon>
        <taxon>Acanthomorphata</taxon>
        <taxon>Anabantaria</taxon>
        <taxon>Anabantiformes</taxon>
        <taxon>Channoidei</taxon>
        <taxon>Channidae</taxon>
        <taxon>Channa</taxon>
    </lineage>
</organism>
<dbReference type="FunFam" id="1.20.58.390:FF:000009">
    <property type="entry name" value="Cholinergic receptor nicotinic alpha 9 subunit"/>
    <property type="match status" value="1"/>
</dbReference>
<evidence type="ECO:0000256" key="7">
    <source>
        <dbReference type="ARBA" id="ARBA00023065"/>
    </source>
</evidence>
<evidence type="ECO:0000256" key="12">
    <source>
        <dbReference type="ARBA" id="ARBA00023286"/>
    </source>
</evidence>
<feature type="transmembrane region" description="Helical" evidence="15">
    <location>
        <begin position="486"/>
        <end position="503"/>
    </location>
</feature>
<keyword evidence="10 19" id="KW-0675">Receptor</keyword>
<dbReference type="EMBL" id="CM015733">
    <property type="protein sequence ID" value="KAF3705448.1"/>
    <property type="molecule type" value="Genomic_DNA"/>
</dbReference>
<dbReference type="SUPFAM" id="SSF63712">
    <property type="entry name" value="Nicotinic receptor ligand binding domain-like"/>
    <property type="match status" value="1"/>
</dbReference>
<comment type="similarity">
    <text evidence="15">Belongs to the ligand-gated ion channel (TC 1.A.9) family.</text>
</comment>
<gene>
    <name evidence="19" type="ORF">EXN66_Car021139</name>
</gene>
<dbReference type="Gene3D" id="1.20.58.390">
    <property type="entry name" value="Neurotransmitter-gated ion-channel transmembrane domain"/>
    <property type="match status" value="2"/>
</dbReference>
<keyword evidence="9" id="KW-1015">Disulfide bond</keyword>
<evidence type="ECO:0000256" key="11">
    <source>
        <dbReference type="ARBA" id="ARBA00023180"/>
    </source>
</evidence>
<feature type="transmembrane region" description="Helical" evidence="15">
    <location>
        <begin position="275"/>
        <end position="296"/>
    </location>
</feature>
<keyword evidence="13 15" id="KW-0407">Ion channel</keyword>
<dbReference type="InterPro" id="IPR036734">
    <property type="entry name" value="Neur_chan_lig-bd_sf"/>
</dbReference>
<dbReference type="Pfam" id="PF02932">
    <property type="entry name" value="Neur_chan_memb"/>
    <property type="match status" value="1"/>
</dbReference>
<evidence type="ECO:0000256" key="5">
    <source>
        <dbReference type="ARBA" id="ARBA00022989"/>
    </source>
</evidence>
<dbReference type="InterPro" id="IPR002394">
    <property type="entry name" value="Nicotinic_acetylcholine_rcpt"/>
</dbReference>
<keyword evidence="7 15" id="KW-0406">Ion transport</keyword>
<evidence type="ECO:0000256" key="8">
    <source>
        <dbReference type="ARBA" id="ARBA00023136"/>
    </source>
</evidence>
<evidence type="ECO:0000256" key="6">
    <source>
        <dbReference type="ARBA" id="ARBA00023018"/>
    </source>
</evidence>
<dbReference type="PROSITE" id="PS00236">
    <property type="entry name" value="NEUROTR_ION_CHANNEL"/>
    <property type="match status" value="1"/>
</dbReference>